<gene>
    <name evidence="1" type="ORF">ACFFUV_04955</name>
</gene>
<comment type="caution">
    <text evidence="1">The sequence shown here is derived from an EMBL/GenBank/DDBJ whole genome shotgun (WGS) entry which is preliminary data.</text>
</comment>
<proteinExistence type="predicted"/>
<reference evidence="1 2" key="1">
    <citation type="submission" date="2024-09" db="EMBL/GenBank/DDBJ databases">
        <authorList>
            <person name="Sun Q."/>
            <person name="Mori K."/>
        </authorList>
    </citation>
    <scope>NUCLEOTIDE SEQUENCE [LARGE SCALE GENOMIC DNA]</scope>
    <source>
        <strain evidence="1 2">CECT 8064</strain>
    </source>
</reference>
<sequence>MIQLKARTHSKHNVLAQPTKPLDIDARTLERIAGLSQQQQWVLFTSECPRPDLQQLNAFNVLCKNVIHMKPSRTKSEIEIVIQAIKSQNASAIVASTNIDLINQKLLTQMAERYGCELFFVEGQHSQYH</sequence>
<dbReference type="InterPro" id="IPR027417">
    <property type="entry name" value="P-loop_NTPase"/>
</dbReference>
<dbReference type="Gene3D" id="3.40.50.300">
    <property type="entry name" value="P-loop containing nucleotide triphosphate hydrolases"/>
    <property type="match status" value="1"/>
</dbReference>
<evidence type="ECO:0000313" key="1">
    <source>
        <dbReference type="EMBL" id="MFB9134319.1"/>
    </source>
</evidence>
<accession>A0ABV5HJB0</accession>
<organism evidence="1 2">
    <name type="scientific">Vibrio olivae</name>
    <dbReference type="NCBI Taxonomy" id="1243002"/>
    <lineage>
        <taxon>Bacteria</taxon>
        <taxon>Pseudomonadati</taxon>
        <taxon>Pseudomonadota</taxon>
        <taxon>Gammaproteobacteria</taxon>
        <taxon>Vibrionales</taxon>
        <taxon>Vibrionaceae</taxon>
        <taxon>Vibrio</taxon>
    </lineage>
</organism>
<dbReference type="RefSeq" id="WP_390190163.1">
    <property type="nucleotide sequence ID" value="NZ_JBHMEP010000001.1"/>
</dbReference>
<dbReference type="EMBL" id="JBHMEP010000001">
    <property type="protein sequence ID" value="MFB9134319.1"/>
    <property type="molecule type" value="Genomic_DNA"/>
</dbReference>
<name>A0ABV5HJB0_9VIBR</name>
<dbReference type="Proteomes" id="UP001589645">
    <property type="component" value="Unassembled WGS sequence"/>
</dbReference>
<keyword evidence="2" id="KW-1185">Reference proteome</keyword>
<evidence type="ECO:0000313" key="2">
    <source>
        <dbReference type="Proteomes" id="UP001589645"/>
    </source>
</evidence>
<evidence type="ECO:0008006" key="3">
    <source>
        <dbReference type="Google" id="ProtNLM"/>
    </source>
</evidence>
<protein>
    <recommendedName>
        <fullName evidence="3">50S ribosomal protein L7ae</fullName>
    </recommendedName>
</protein>